<organism evidence="2 3">
    <name type="scientific">Pseudomonas fluorescens</name>
    <dbReference type="NCBI Taxonomy" id="294"/>
    <lineage>
        <taxon>Bacteria</taxon>
        <taxon>Pseudomonadati</taxon>
        <taxon>Pseudomonadota</taxon>
        <taxon>Gammaproteobacteria</taxon>
        <taxon>Pseudomonadales</taxon>
        <taxon>Pseudomonadaceae</taxon>
        <taxon>Pseudomonas</taxon>
    </lineage>
</organism>
<dbReference type="Pfam" id="PF09686">
    <property type="entry name" value="Plasmid_RAQPRD"/>
    <property type="match status" value="1"/>
</dbReference>
<keyword evidence="2" id="KW-0812">Transmembrane</keyword>
<dbReference type="AlphaFoldDB" id="A0A379IF11"/>
<proteinExistence type="predicted"/>
<sequence length="122" mass="13725">MDQINSHASTWQYSIVMMLAVLSAVLQPAAASDNAVEREQLTALARQVNLVDRLAERAAEVSPQNRARYHFDYIQLREDLRRVSAGIQDYLVPQRAQPRDPVSLTSDYVRSDRADSGEEPSP</sequence>
<accession>A0A379IF11</accession>
<dbReference type="NCBIfam" id="TIGR01690">
    <property type="entry name" value="ICE_RAQPRD"/>
    <property type="match status" value="1"/>
</dbReference>
<evidence type="ECO:0000313" key="3">
    <source>
        <dbReference type="Proteomes" id="UP000255125"/>
    </source>
</evidence>
<evidence type="ECO:0000256" key="1">
    <source>
        <dbReference type="SAM" id="MobiDB-lite"/>
    </source>
</evidence>
<protein>
    <submittedName>
        <fullName evidence="2">Putative transmembrane protein</fullName>
    </submittedName>
</protein>
<dbReference type="Proteomes" id="UP000255125">
    <property type="component" value="Unassembled WGS sequence"/>
</dbReference>
<dbReference type="OrthoDB" id="8910666at2"/>
<reference evidence="2 3" key="1">
    <citation type="submission" date="2018-06" db="EMBL/GenBank/DDBJ databases">
        <authorList>
            <consortium name="Pathogen Informatics"/>
            <person name="Doyle S."/>
        </authorList>
    </citation>
    <scope>NUCLEOTIDE SEQUENCE [LARGE SCALE GENOMIC DNA]</scope>
    <source>
        <strain evidence="2 3">NCTC10392</strain>
    </source>
</reference>
<keyword evidence="2" id="KW-0472">Membrane</keyword>
<name>A0A379IF11_PSEFL</name>
<dbReference type="InterPro" id="IPR019110">
    <property type="entry name" value="Uncharacterised_RAQPRD"/>
</dbReference>
<dbReference type="EMBL" id="UGUS01000002">
    <property type="protein sequence ID" value="SUD31430.1"/>
    <property type="molecule type" value="Genomic_DNA"/>
</dbReference>
<gene>
    <name evidence="2" type="ORF">NCTC10392_03360</name>
</gene>
<dbReference type="RefSeq" id="WP_115284237.1">
    <property type="nucleotide sequence ID" value="NZ_UGUS01000002.1"/>
</dbReference>
<evidence type="ECO:0000313" key="2">
    <source>
        <dbReference type="EMBL" id="SUD31430.1"/>
    </source>
</evidence>
<feature type="region of interest" description="Disordered" evidence="1">
    <location>
        <begin position="96"/>
        <end position="122"/>
    </location>
</feature>